<proteinExistence type="predicted"/>
<sequence length="224" mass="26114">METIMHQRQKKPSRERFTAEWLQKHHLTSKDTTAAVSETQEQHMSFSKFMALLGDLTDKIDYLIKEIKKNSEKHTPDLTNFHDCNEKLEEIIEKANKKVYVHALKNVMKYNYNQKYFLELLQSVKENAMGLFERRVKQSYISFERSSNDFAFGIPTPKNIEQNAYKKPMSSLCFDSAANEPKKIPTPINIEQNLYKKPMSSLSFDNDANEPKKLPTSINIEQNA</sequence>
<dbReference type="Proteomes" id="UP001642483">
    <property type="component" value="Unassembled WGS sequence"/>
</dbReference>
<gene>
    <name evidence="2" type="ORF">CVLEPA_LOCUS28361</name>
</gene>
<comment type="caution">
    <text evidence="2">The sequence shown here is derived from an EMBL/GenBank/DDBJ whole genome shotgun (WGS) entry which is preliminary data.</text>
</comment>
<evidence type="ECO:0000313" key="2">
    <source>
        <dbReference type="EMBL" id="CAK8695071.1"/>
    </source>
</evidence>
<evidence type="ECO:0000256" key="1">
    <source>
        <dbReference type="SAM" id="MobiDB-lite"/>
    </source>
</evidence>
<dbReference type="EMBL" id="CAWYQH010000141">
    <property type="protein sequence ID" value="CAK8695071.1"/>
    <property type="molecule type" value="Genomic_DNA"/>
</dbReference>
<accession>A0ABP0GVU3</accession>
<reference evidence="2 3" key="1">
    <citation type="submission" date="2024-02" db="EMBL/GenBank/DDBJ databases">
        <authorList>
            <person name="Daric V."/>
            <person name="Darras S."/>
        </authorList>
    </citation>
    <scope>NUCLEOTIDE SEQUENCE [LARGE SCALE GENOMIC DNA]</scope>
</reference>
<organism evidence="2 3">
    <name type="scientific">Clavelina lepadiformis</name>
    <name type="common">Light-bulb sea squirt</name>
    <name type="synonym">Ascidia lepadiformis</name>
    <dbReference type="NCBI Taxonomy" id="159417"/>
    <lineage>
        <taxon>Eukaryota</taxon>
        <taxon>Metazoa</taxon>
        <taxon>Chordata</taxon>
        <taxon>Tunicata</taxon>
        <taxon>Ascidiacea</taxon>
        <taxon>Aplousobranchia</taxon>
        <taxon>Clavelinidae</taxon>
        <taxon>Clavelina</taxon>
    </lineage>
</organism>
<keyword evidence="3" id="KW-1185">Reference proteome</keyword>
<name>A0ABP0GVU3_CLALP</name>
<protein>
    <submittedName>
        <fullName evidence="2">Uncharacterized protein</fullName>
    </submittedName>
</protein>
<evidence type="ECO:0000313" key="3">
    <source>
        <dbReference type="Proteomes" id="UP001642483"/>
    </source>
</evidence>
<feature type="region of interest" description="Disordered" evidence="1">
    <location>
        <begin position="201"/>
        <end position="224"/>
    </location>
</feature>